<dbReference type="Pfam" id="PF07475">
    <property type="entry name" value="Hpr_kinase_C"/>
    <property type="match status" value="1"/>
</dbReference>
<dbReference type="Gene3D" id="3.40.50.300">
    <property type="entry name" value="P-loop containing nucleotide triphosphate hydrolases"/>
    <property type="match status" value="1"/>
</dbReference>
<gene>
    <name evidence="2" type="ORF">LX70_03572</name>
</gene>
<proteinExistence type="predicted"/>
<dbReference type="InterPro" id="IPR011104">
    <property type="entry name" value="Hpr_kin/Pase_C"/>
</dbReference>
<dbReference type="AlphaFoldDB" id="A0A2S8S3D5"/>
<comment type="caution">
    <text evidence="2">The sequence shown here is derived from an EMBL/GenBank/DDBJ whole genome shotgun (WGS) entry which is preliminary data.</text>
</comment>
<protein>
    <submittedName>
        <fullName evidence="2">HPr kinase/phosphorylase</fullName>
    </submittedName>
</protein>
<evidence type="ECO:0000313" key="2">
    <source>
        <dbReference type="EMBL" id="PQV55319.1"/>
    </source>
</evidence>
<name>A0A2S8S3D5_9RHOB</name>
<sequence length="142" mass="14802">MTVPRPRIIHAGCVAFRGRGVLILGASGTGKSGLALHLMALGCDLVSDDRTALAAREGVLIAAAPTSIRGRIEARGVGILRARTVSAARVVMAVDLDEIEGERLPPRRSTTLLGVDLPVLHGVTGPHFPAAILQYLKGGRAE</sequence>
<dbReference type="Proteomes" id="UP000238338">
    <property type="component" value="Unassembled WGS sequence"/>
</dbReference>
<dbReference type="RefSeq" id="WP_105516113.1">
    <property type="nucleotide sequence ID" value="NZ_PVEP01000010.1"/>
</dbReference>
<keyword evidence="3" id="KW-1185">Reference proteome</keyword>
<dbReference type="InterPro" id="IPR027417">
    <property type="entry name" value="P-loop_NTPase"/>
</dbReference>
<dbReference type="OrthoDB" id="8326226at2"/>
<dbReference type="GO" id="GO:0000155">
    <property type="term" value="F:phosphorelay sensor kinase activity"/>
    <property type="evidence" value="ECO:0007669"/>
    <property type="project" value="InterPro"/>
</dbReference>
<feature type="domain" description="HPr kinase/phosphorylase C-terminal" evidence="1">
    <location>
        <begin position="8"/>
        <end position="88"/>
    </location>
</feature>
<keyword evidence="2" id="KW-0418">Kinase</keyword>
<reference evidence="2 3" key="1">
    <citation type="submission" date="2018-02" db="EMBL/GenBank/DDBJ databases">
        <title>Genomic Encyclopedia of Archaeal and Bacterial Type Strains, Phase II (KMG-II): from individual species to whole genera.</title>
        <authorList>
            <person name="Goeker M."/>
        </authorList>
    </citation>
    <scope>NUCLEOTIDE SEQUENCE [LARGE SCALE GENOMIC DNA]</scope>
    <source>
        <strain evidence="2 3">DSM 18921</strain>
    </source>
</reference>
<dbReference type="SUPFAM" id="SSF53795">
    <property type="entry name" value="PEP carboxykinase-like"/>
    <property type="match status" value="1"/>
</dbReference>
<evidence type="ECO:0000313" key="3">
    <source>
        <dbReference type="Proteomes" id="UP000238338"/>
    </source>
</evidence>
<evidence type="ECO:0000259" key="1">
    <source>
        <dbReference type="Pfam" id="PF07475"/>
    </source>
</evidence>
<accession>A0A2S8S3D5</accession>
<keyword evidence="2" id="KW-0808">Transferase</keyword>
<dbReference type="GO" id="GO:0005524">
    <property type="term" value="F:ATP binding"/>
    <property type="evidence" value="ECO:0007669"/>
    <property type="project" value="InterPro"/>
</dbReference>
<dbReference type="GO" id="GO:0006109">
    <property type="term" value="P:regulation of carbohydrate metabolic process"/>
    <property type="evidence" value="ECO:0007669"/>
    <property type="project" value="InterPro"/>
</dbReference>
<dbReference type="EMBL" id="PVEP01000010">
    <property type="protein sequence ID" value="PQV55319.1"/>
    <property type="molecule type" value="Genomic_DNA"/>
</dbReference>
<organism evidence="2 3">
    <name type="scientific">Albidovulum denitrificans</name>
    <dbReference type="NCBI Taxonomy" id="404881"/>
    <lineage>
        <taxon>Bacteria</taxon>
        <taxon>Pseudomonadati</taxon>
        <taxon>Pseudomonadota</taxon>
        <taxon>Alphaproteobacteria</taxon>
        <taxon>Rhodobacterales</taxon>
        <taxon>Paracoccaceae</taxon>
        <taxon>Albidovulum</taxon>
    </lineage>
</organism>